<accession>A0A2U9C818</accession>
<proteinExistence type="predicted"/>
<dbReference type="AlphaFoldDB" id="A0A2U9C818"/>
<dbReference type="Proteomes" id="UP000246464">
    <property type="component" value="Chromosome 14"/>
</dbReference>
<keyword evidence="2" id="KW-1185">Reference proteome</keyword>
<protein>
    <submittedName>
        <fullName evidence="1">Uncharacterized protein</fullName>
    </submittedName>
</protein>
<reference evidence="1 2" key="1">
    <citation type="submission" date="2017-12" db="EMBL/GenBank/DDBJ databases">
        <title>Integrating genomic resources of turbot (Scophthalmus maximus) in depth evaluation of genetic and physical mapping variation across individuals.</title>
        <authorList>
            <person name="Martinez P."/>
        </authorList>
    </citation>
    <scope>NUCLEOTIDE SEQUENCE [LARGE SCALE GENOMIC DNA]</scope>
</reference>
<feature type="non-terminal residue" evidence="1">
    <location>
        <position position="51"/>
    </location>
</feature>
<name>A0A2U9C818_SCOMX</name>
<evidence type="ECO:0000313" key="1">
    <source>
        <dbReference type="EMBL" id="AWP12747.1"/>
    </source>
</evidence>
<evidence type="ECO:0000313" key="2">
    <source>
        <dbReference type="Proteomes" id="UP000246464"/>
    </source>
</evidence>
<dbReference type="EMBL" id="CP026256">
    <property type="protein sequence ID" value="AWP12747.1"/>
    <property type="molecule type" value="Genomic_DNA"/>
</dbReference>
<sequence length="51" mass="5622">MGCGKKRLAGSLTAGTLNKKKDEETLFNKATRLCQATISPQGLPEMRDKQR</sequence>
<gene>
    <name evidence="1" type="ORF">SMAX5B_021668</name>
</gene>
<organism evidence="1 2">
    <name type="scientific">Scophthalmus maximus</name>
    <name type="common">Turbot</name>
    <name type="synonym">Psetta maxima</name>
    <dbReference type="NCBI Taxonomy" id="52904"/>
    <lineage>
        <taxon>Eukaryota</taxon>
        <taxon>Metazoa</taxon>
        <taxon>Chordata</taxon>
        <taxon>Craniata</taxon>
        <taxon>Vertebrata</taxon>
        <taxon>Euteleostomi</taxon>
        <taxon>Actinopterygii</taxon>
        <taxon>Neopterygii</taxon>
        <taxon>Teleostei</taxon>
        <taxon>Neoteleostei</taxon>
        <taxon>Acanthomorphata</taxon>
        <taxon>Carangaria</taxon>
        <taxon>Pleuronectiformes</taxon>
        <taxon>Pleuronectoidei</taxon>
        <taxon>Scophthalmidae</taxon>
        <taxon>Scophthalmus</taxon>
    </lineage>
</organism>